<dbReference type="FunFam" id="3.30.70.270:FF:000020">
    <property type="entry name" value="Transposon Tf2-6 polyprotein-like Protein"/>
    <property type="match status" value="1"/>
</dbReference>
<dbReference type="FunFam" id="3.30.420.10:FF:000032">
    <property type="entry name" value="Retrovirus-related Pol polyprotein from transposon 297-like Protein"/>
    <property type="match status" value="1"/>
</dbReference>
<sequence length="1605" mass="181396">MPKSPGTAPPSTLTTISTSISVPTFGAADPELWFARLDLFFAQQNISDEATKLQLAFTGMSDDVLATFRDFIFNAKGEAKPFTAFKELCLKRLADSKERRIHQALHSEQLGDRKPSEFLRYLHQLLDTPSSDPILRELFLSRLPAPVRSALIPFSDRQIDQLAELADRLIVHQSNSVCAVSQVNAVTEERLNRIEQLLEELVLQRRRRSRSPPAREVRRSPSPRNPVPSMAAELQLCYYHRRFGNRARKCMPPAGKRPRPTTLTAVVGRNETSRCIYVTDQISGIRFLVDTGASVSVLPSSEVRHSRPSHIFALQAVNGTPVQSYGTKTLSIQLPQLPPLSWSFLLADVQVAILGADFLYHHNLIVDLKRNKVHSSNSALLSQVTASPTPPTNDRFRNLLHQFITESEGTAQNLVKHHAMHVIETTGRPVHFKPRRLPPDRFQIAKKHFDDLLRRGIVRPSNSCWASPLHLVPKKQSGQWRPCGDYRALNQCTVPDRYPLPNIADFNHQLRGKRIFSKIDLQQAYHQIPVRREDVPKTAIITPFGLFEYLMMPFGLRNAAQTFQRFMDEVTRGLDGCFVYVDDVLLASENEDEHFNLLQRLFQRFLSYGVRINPSKCLLAARTLTFLGHQVDHNGVRPAPEKVEAVLTFPAPTTTKELRQFLCMPPCSFDSVPGNARGQRPEYVFSLTQVHLLASFHLPKFDTVDIFALQAVNGTPVQSYGTKTLSIQLPQLPPLSWSFLLADVQVAILGADFLYHHNLIVDLKRNKVHSSNSALLSQVTASPTPPTNDRFRNLLHQFITESEGTAQNLVKHHAMHVIETTGRPVHFKPRRLPPDRFQIAKKHFDDLLRRGIVRPSNSCWASPLHLVPKKQSGQWRPCGDYRALNQCTVPDRYPLPNIADFNHQLRGKRIFSKIDLQQAYHQIPVRREDVPKTAIITPFGLFEYLMMPFGLRNAAQTFQRFMDEVTRGLDGCFVYVDDVLLASENEDEHFNSLHRLFQRFLSYGVRINPSKCLLATRILTFLGHQVDHNGVRPAPEKVEAVLTFPAPTTTKELRQFLGMINFYRRFLPNIATTLEPLDAIVSRNCQRITLSQPETKAFQAAKHALSNATLLYHPDPSAPVALIVDASDKAMGAVLQQHTNGGWRPIAFFSKRLLPHQKRYSAFGRELLAAYSAVRHFRSAVEGQRLIIYTDHKPLVHAFHKASQALSDREIRHLEFITCFTSEVRHIKGTENLVADAMSRNVHSLQPTKQFSAVKIAISQATDPELDSVKKDTSLQLQPRSIDGCSSPLWVDVSAPLPRIYVPADLRRSVFYATHGLSHPGVRATKRLMLSRYVWPAIKRDVARWTRSCIACQRSKIHRHTRSPPVEFPTPKERFEHVHLDIVGPLPLSEGKRYLLTAVDRFSRWPEAWPLGEISARTVARTFLDNWIARFGVPARVTTDQGRQFNSELWSTFSKFLGCQHISTSSYHPQANGLVERLHRHLKAALTAHMLQTGVRWTEALPIVLLGLRCAIKADLGHAPAELVYGSTLRLPGEFFERTAAVTDTDPSGYADLLKTSMQRLRPVAPRSSLRSPFVSKALSDCTHVFLQSPSRPHGLNPSYSGPHA</sequence>
<dbReference type="InterPro" id="IPR043128">
    <property type="entry name" value="Rev_trsase/Diguanyl_cyclase"/>
</dbReference>
<keyword evidence="7" id="KW-0378">Hydrolase</keyword>
<feature type="non-terminal residue" evidence="17">
    <location>
        <position position="1605"/>
    </location>
</feature>
<dbReference type="GO" id="GO:0003964">
    <property type="term" value="F:RNA-directed DNA polymerase activity"/>
    <property type="evidence" value="ECO:0007669"/>
    <property type="project" value="UniProtKB-KW"/>
</dbReference>
<dbReference type="Gene3D" id="3.30.420.10">
    <property type="entry name" value="Ribonuclease H-like superfamily/Ribonuclease H"/>
    <property type="match status" value="1"/>
</dbReference>
<evidence type="ECO:0000256" key="9">
    <source>
        <dbReference type="ARBA" id="ARBA00022884"/>
    </source>
</evidence>
<dbReference type="InterPro" id="IPR050951">
    <property type="entry name" value="Retrovirus_Pol_polyprotein"/>
</dbReference>
<feature type="domain" description="Integrase catalytic" evidence="16">
    <location>
        <begin position="1367"/>
        <end position="1528"/>
    </location>
</feature>
<dbReference type="GO" id="GO:0042575">
    <property type="term" value="C:DNA polymerase complex"/>
    <property type="evidence" value="ECO:0007669"/>
    <property type="project" value="UniProtKB-ARBA"/>
</dbReference>
<keyword evidence="12" id="KW-0511">Multifunctional enzyme</keyword>
<dbReference type="InterPro" id="IPR041588">
    <property type="entry name" value="Integrase_H2C2"/>
</dbReference>
<dbReference type="Pfam" id="PF17921">
    <property type="entry name" value="Integrase_H2C2"/>
    <property type="match status" value="1"/>
</dbReference>
<evidence type="ECO:0000256" key="6">
    <source>
        <dbReference type="ARBA" id="ARBA00022759"/>
    </source>
</evidence>
<dbReference type="PROSITE" id="PS00141">
    <property type="entry name" value="ASP_PROTEASE"/>
    <property type="match status" value="1"/>
</dbReference>
<keyword evidence="5" id="KW-0540">Nuclease</keyword>
<keyword evidence="3" id="KW-0808">Transferase</keyword>
<dbReference type="InterPro" id="IPR021109">
    <property type="entry name" value="Peptidase_aspartic_dom_sf"/>
</dbReference>
<dbReference type="SUPFAM" id="SSF53098">
    <property type="entry name" value="Ribonuclease H-like"/>
    <property type="match status" value="1"/>
</dbReference>
<evidence type="ECO:0000313" key="17">
    <source>
        <dbReference type="EMBL" id="KFD45845.1"/>
    </source>
</evidence>
<dbReference type="InterPro" id="IPR055469">
    <property type="entry name" value="DUF7041"/>
</dbReference>
<dbReference type="Pfam" id="PF00665">
    <property type="entry name" value="rve"/>
    <property type="match status" value="1"/>
</dbReference>
<keyword evidence="4" id="KW-0548">Nucleotidyltransferase</keyword>
<keyword evidence="18" id="KW-1185">Reference proteome</keyword>
<dbReference type="GO" id="GO:0003723">
    <property type="term" value="F:RNA binding"/>
    <property type="evidence" value="ECO:0007669"/>
    <property type="project" value="UniProtKB-KW"/>
</dbReference>
<dbReference type="GO" id="GO:0004190">
    <property type="term" value="F:aspartic-type endopeptidase activity"/>
    <property type="evidence" value="ECO:0007669"/>
    <property type="project" value="InterPro"/>
</dbReference>
<evidence type="ECO:0000256" key="3">
    <source>
        <dbReference type="ARBA" id="ARBA00022679"/>
    </source>
</evidence>
<dbReference type="InterPro" id="IPR043502">
    <property type="entry name" value="DNA/RNA_pol_sf"/>
</dbReference>
<dbReference type="FunFam" id="3.10.20.370:FF:000001">
    <property type="entry name" value="Retrovirus-related Pol polyprotein from transposon 17.6-like protein"/>
    <property type="match status" value="1"/>
</dbReference>
<dbReference type="PANTHER" id="PTHR37984:SF5">
    <property type="entry name" value="PROTEIN NYNRIN-LIKE"/>
    <property type="match status" value="1"/>
</dbReference>
<dbReference type="CDD" id="cd01647">
    <property type="entry name" value="RT_LTR"/>
    <property type="match status" value="2"/>
</dbReference>
<dbReference type="Pfam" id="PF17919">
    <property type="entry name" value="RT_RNaseH_2"/>
    <property type="match status" value="1"/>
</dbReference>
<dbReference type="Pfam" id="PF00078">
    <property type="entry name" value="RVT_1"/>
    <property type="match status" value="2"/>
</dbReference>
<keyword evidence="2" id="KW-0645">Protease</keyword>
<evidence type="ECO:0000259" key="14">
    <source>
        <dbReference type="PROSITE" id="PS50175"/>
    </source>
</evidence>
<evidence type="ECO:0000256" key="4">
    <source>
        <dbReference type="ARBA" id="ARBA00022695"/>
    </source>
</evidence>
<dbReference type="FunFam" id="3.10.10.10:FF:000007">
    <property type="entry name" value="Retrovirus-related Pol polyprotein from transposon 17.6-like Protein"/>
    <property type="match status" value="2"/>
</dbReference>
<dbReference type="InterPro" id="IPR001584">
    <property type="entry name" value="Integrase_cat-core"/>
</dbReference>
<evidence type="ECO:0000256" key="7">
    <source>
        <dbReference type="ARBA" id="ARBA00022801"/>
    </source>
</evidence>
<evidence type="ECO:0000259" key="16">
    <source>
        <dbReference type="PROSITE" id="PS50994"/>
    </source>
</evidence>
<evidence type="ECO:0000256" key="1">
    <source>
        <dbReference type="ARBA" id="ARBA00012493"/>
    </source>
</evidence>
<feature type="domain" description="Reverse transcriptase" evidence="15">
    <location>
        <begin position="848"/>
        <end position="1026"/>
    </location>
</feature>
<evidence type="ECO:0000259" key="15">
    <source>
        <dbReference type="PROSITE" id="PS50878"/>
    </source>
</evidence>
<reference evidence="17 18" key="1">
    <citation type="journal article" date="2014" name="Nat. Genet.">
        <title>Genome and transcriptome of the porcine whipworm Trichuris suis.</title>
        <authorList>
            <person name="Jex A.R."/>
            <person name="Nejsum P."/>
            <person name="Schwarz E.M."/>
            <person name="Hu L."/>
            <person name="Young N.D."/>
            <person name="Hall R.S."/>
            <person name="Korhonen P.K."/>
            <person name="Liao S."/>
            <person name="Thamsborg S."/>
            <person name="Xia J."/>
            <person name="Xu P."/>
            <person name="Wang S."/>
            <person name="Scheerlinck J.P."/>
            <person name="Hofmann A."/>
            <person name="Sternberg P.W."/>
            <person name="Wang J."/>
            <person name="Gasser R.B."/>
        </authorList>
    </citation>
    <scope>NUCLEOTIDE SEQUENCE [LARGE SCALE GENOMIC DNA]</scope>
    <source>
        <strain evidence="17">DCEP-RM93M</strain>
    </source>
</reference>
<dbReference type="PROSITE" id="PS50878">
    <property type="entry name" value="RT_POL"/>
    <property type="match status" value="2"/>
</dbReference>
<proteinExistence type="predicted"/>
<dbReference type="Gene3D" id="2.40.70.10">
    <property type="entry name" value="Acid Proteases"/>
    <property type="match status" value="1"/>
</dbReference>
<dbReference type="InterPro" id="IPR001969">
    <property type="entry name" value="Aspartic_peptidase_AS"/>
</dbReference>
<dbReference type="PROSITE" id="PS50175">
    <property type="entry name" value="ASP_PROT_RETROV"/>
    <property type="match status" value="1"/>
</dbReference>
<dbReference type="SUPFAM" id="SSF50630">
    <property type="entry name" value="Acid proteases"/>
    <property type="match status" value="1"/>
</dbReference>
<dbReference type="InterPro" id="IPR000477">
    <property type="entry name" value="RT_dom"/>
</dbReference>
<dbReference type="EMBL" id="KL363417">
    <property type="protein sequence ID" value="KFD45845.1"/>
    <property type="molecule type" value="Genomic_DNA"/>
</dbReference>
<keyword evidence="9" id="KW-0694">RNA-binding</keyword>
<keyword evidence="11" id="KW-0695">RNA-directed DNA polymerase</keyword>
<dbReference type="Gene3D" id="1.10.340.70">
    <property type="match status" value="1"/>
</dbReference>
<feature type="region of interest" description="Disordered" evidence="13">
    <location>
        <begin position="208"/>
        <end position="228"/>
    </location>
</feature>
<dbReference type="Gene3D" id="3.30.70.270">
    <property type="match status" value="3"/>
</dbReference>
<evidence type="ECO:0000256" key="10">
    <source>
        <dbReference type="ARBA" id="ARBA00022908"/>
    </source>
</evidence>
<keyword evidence="10" id="KW-0229">DNA integration</keyword>
<dbReference type="GO" id="GO:0015074">
    <property type="term" value="P:DNA integration"/>
    <property type="evidence" value="ECO:0007669"/>
    <property type="project" value="UniProtKB-KW"/>
</dbReference>
<dbReference type="Pfam" id="PF23055">
    <property type="entry name" value="DUF7041"/>
    <property type="match status" value="1"/>
</dbReference>
<dbReference type="InterPro" id="IPR001995">
    <property type="entry name" value="Peptidase_A2_cat"/>
</dbReference>
<organism evidence="17 18">
    <name type="scientific">Trichuris suis</name>
    <name type="common">pig whipworm</name>
    <dbReference type="NCBI Taxonomy" id="68888"/>
    <lineage>
        <taxon>Eukaryota</taxon>
        <taxon>Metazoa</taxon>
        <taxon>Ecdysozoa</taxon>
        <taxon>Nematoda</taxon>
        <taxon>Enoplea</taxon>
        <taxon>Dorylaimia</taxon>
        <taxon>Trichinellida</taxon>
        <taxon>Trichuridae</taxon>
        <taxon>Trichuris</taxon>
    </lineage>
</organism>
<dbReference type="GO" id="GO:0004519">
    <property type="term" value="F:endonuclease activity"/>
    <property type="evidence" value="ECO:0007669"/>
    <property type="project" value="UniProtKB-KW"/>
</dbReference>
<dbReference type="GO" id="GO:0006508">
    <property type="term" value="P:proteolysis"/>
    <property type="evidence" value="ECO:0007669"/>
    <property type="project" value="UniProtKB-KW"/>
</dbReference>
<gene>
    <name evidence="17" type="ORF">M513_13279</name>
</gene>
<dbReference type="EC" id="2.7.7.49" evidence="1"/>
<evidence type="ECO:0000313" key="18">
    <source>
        <dbReference type="Proteomes" id="UP000030764"/>
    </source>
</evidence>
<dbReference type="InterPro" id="IPR041577">
    <property type="entry name" value="RT_RNaseH_2"/>
</dbReference>
<keyword evidence="8" id="KW-0460">Magnesium</keyword>
<protein>
    <recommendedName>
        <fullName evidence="1">RNA-directed DNA polymerase</fullName>
        <ecNumber evidence="1">2.7.7.49</ecNumber>
    </recommendedName>
</protein>
<dbReference type="Proteomes" id="UP000030764">
    <property type="component" value="Unassembled WGS sequence"/>
</dbReference>
<dbReference type="InterPro" id="IPR036397">
    <property type="entry name" value="RNaseH_sf"/>
</dbReference>
<feature type="domain" description="Peptidase A2" evidence="14">
    <location>
        <begin position="285"/>
        <end position="358"/>
    </location>
</feature>
<evidence type="ECO:0000256" key="13">
    <source>
        <dbReference type="SAM" id="MobiDB-lite"/>
    </source>
</evidence>
<evidence type="ECO:0000256" key="11">
    <source>
        <dbReference type="ARBA" id="ARBA00022918"/>
    </source>
</evidence>
<evidence type="ECO:0000256" key="8">
    <source>
        <dbReference type="ARBA" id="ARBA00022842"/>
    </source>
</evidence>
<evidence type="ECO:0000256" key="2">
    <source>
        <dbReference type="ARBA" id="ARBA00022670"/>
    </source>
</evidence>
<evidence type="ECO:0000256" key="5">
    <source>
        <dbReference type="ARBA" id="ARBA00022722"/>
    </source>
</evidence>
<evidence type="ECO:0000256" key="12">
    <source>
        <dbReference type="ARBA" id="ARBA00023268"/>
    </source>
</evidence>
<dbReference type="SUPFAM" id="SSF56672">
    <property type="entry name" value="DNA/RNA polymerases"/>
    <property type="match status" value="2"/>
</dbReference>
<dbReference type="CDD" id="cd09274">
    <property type="entry name" value="RNase_HI_RT_Ty3"/>
    <property type="match status" value="1"/>
</dbReference>
<feature type="domain" description="Reverse transcriptase" evidence="15">
    <location>
        <begin position="453"/>
        <end position="631"/>
    </location>
</feature>
<dbReference type="InterPro" id="IPR012337">
    <property type="entry name" value="RNaseH-like_sf"/>
</dbReference>
<dbReference type="PANTHER" id="PTHR37984">
    <property type="entry name" value="PROTEIN CBG26694"/>
    <property type="match status" value="1"/>
</dbReference>
<dbReference type="PROSITE" id="PS50994">
    <property type="entry name" value="INTEGRASE"/>
    <property type="match status" value="1"/>
</dbReference>
<accession>A0A085LLJ9</accession>
<keyword evidence="6" id="KW-0255">Endonuclease</keyword>
<dbReference type="Gene3D" id="3.10.10.10">
    <property type="entry name" value="HIV Type 1 Reverse Transcriptase, subunit A, domain 1"/>
    <property type="match status" value="2"/>
</dbReference>
<name>A0A085LLJ9_9BILA</name>